<dbReference type="GO" id="GO:0055129">
    <property type="term" value="P:L-proline biosynthetic process"/>
    <property type="evidence" value="ECO:0007669"/>
    <property type="project" value="UniProtKB-UniRule"/>
</dbReference>
<dbReference type="PROSITE" id="PS00902">
    <property type="entry name" value="GLUTAMATE_5_KINASE"/>
    <property type="match status" value="1"/>
</dbReference>
<comment type="pathway">
    <text evidence="8">Amino-acid biosynthesis; L-proline biosynthesis; L-glutamate 5-semialdehyde from L-glutamate: step 1/2.</text>
</comment>
<keyword evidence="3 8" id="KW-0641">Proline biosynthesis</keyword>
<dbReference type="GO" id="GO:0003723">
    <property type="term" value="F:RNA binding"/>
    <property type="evidence" value="ECO:0007669"/>
    <property type="project" value="InterPro"/>
</dbReference>
<proteinExistence type="inferred from homology"/>
<evidence type="ECO:0000256" key="5">
    <source>
        <dbReference type="ARBA" id="ARBA00022741"/>
    </source>
</evidence>
<evidence type="ECO:0000259" key="9">
    <source>
        <dbReference type="SMART" id="SM00359"/>
    </source>
</evidence>
<dbReference type="AlphaFoldDB" id="A0A354YTE0"/>
<dbReference type="CDD" id="cd04242">
    <property type="entry name" value="AAK_G5K_ProB"/>
    <property type="match status" value="1"/>
</dbReference>
<protein>
    <recommendedName>
        <fullName evidence="8">Glutamate 5-kinase</fullName>
        <ecNumber evidence="8">2.7.2.11</ecNumber>
    </recommendedName>
    <alternativeName>
        <fullName evidence="8">Gamma-glutamyl kinase</fullName>
        <shortName evidence="8">GK</shortName>
    </alternativeName>
</protein>
<dbReference type="InterPro" id="IPR019797">
    <property type="entry name" value="Glutamate_5-kinase_CS"/>
</dbReference>
<dbReference type="InterPro" id="IPR001057">
    <property type="entry name" value="Glu/AcGlu_kinase"/>
</dbReference>
<dbReference type="EMBL" id="DNZF01000020">
    <property type="protein sequence ID" value="HBK52459.1"/>
    <property type="molecule type" value="Genomic_DNA"/>
</dbReference>
<dbReference type="InterPro" id="IPR036974">
    <property type="entry name" value="PUA_sf"/>
</dbReference>
<comment type="caution">
    <text evidence="10">The sequence shown here is derived from an EMBL/GenBank/DDBJ whole genome shotgun (WGS) entry which is preliminary data.</text>
</comment>
<dbReference type="SUPFAM" id="SSF53633">
    <property type="entry name" value="Carbamate kinase-like"/>
    <property type="match status" value="1"/>
</dbReference>
<accession>A0A354YTE0</accession>
<evidence type="ECO:0000256" key="4">
    <source>
        <dbReference type="ARBA" id="ARBA00022679"/>
    </source>
</evidence>
<gene>
    <name evidence="8 10" type="primary">proB</name>
    <name evidence="10" type="ORF">DDZ44_00785</name>
</gene>
<dbReference type="PANTHER" id="PTHR43654">
    <property type="entry name" value="GLUTAMATE 5-KINASE"/>
    <property type="match status" value="1"/>
</dbReference>
<dbReference type="InterPro" id="IPR036393">
    <property type="entry name" value="AceGlu_kinase-like_sf"/>
</dbReference>
<keyword evidence="5 8" id="KW-0547">Nucleotide-binding</keyword>
<dbReference type="CDD" id="cd21157">
    <property type="entry name" value="PUA_G5K"/>
    <property type="match status" value="1"/>
</dbReference>
<comment type="similarity">
    <text evidence="8">Belongs to the glutamate 5-kinase family.</text>
</comment>
<dbReference type="STRING" id="378794.GCA_001570625_01933"/>
<dbReference type="FunFam" id="2.30.130.10:FF:000007">
    <property type="entry name" value="Glutamate 5-kinase"/>
    <property type="match status" value="1"/>
</dbReference>
<evidence type="ECO:0000256" key="8">
    <source>
        <dbReference type="HAMAP-Rule" id="MF_00456"/>
    </source>
</evidence>
<feature type="binding site" evidence="8">
    <location>
        <position position="16"/>
    </location>
    <ligand>
        <name>ATP</name>
        <dbReference type="ChEBI" id="CHEBI:30616"/>
    </ligand>
</feature>
<feature type="binding site" evidence="8">
    <location>
        <begin position="217"/>
        <end position="223"/>
    </location>
    <ligand>
        <name>ATP</name>
        <dbReference type="ChEBI" id="CHEBI:30616"/>
    </ligand>
</feature>
<dbReference type="SMART" id="SM00359">
    <property type="entry name" value="PUA"/>
    <property type="match status" value="1"/>
</dbReference>
<dbReference type="Pfam" id="PF01472">
    <property type="entry name" value="PUA"/>
    <property type="match status" value="1"/>
</dbReference>
<dbReference type="GO" id="GO:0005524">
    <property type="term" value="F:ATP binding"/>
    <property type="evidence" value="ECO:0007669"/>
    <property type="project" value="UniProtKB-KW"/>
</dbReference>
<evidence type="ECO:0000256" key="3">
    <source>
        <dbReference type="ARBA" id="ARBA00022650"/>
    </source>
</evidence>
<organism evidence="10 11">
    <name type="scientific">Syntrophomonas wolfei</name>
    <dbReference type="NCBI Taxonomy" id="863"/>
    <lineage>
        <taxon>Bacteria</taxon>
        <taxon>Bacillati</taxon>
        <taxon>Bacillota</taxon>
        <taxon>Clostridia</taxon>
        <taxon>Eubacteriales</taxon>
        <taxon>Syntrophomonadaceae</taxon>
        <taxon>Syntrophomonas</taxon>
    </lineage>
</organism>
<keyword evidence="6 8" id="KW-0418">Kinase</keyword>
<feature type="domain" description="PUA" evidence="9">
    <location>
        <begin position="283"/>
        <end position="366"/>
    </location>
</feature>
<dbReference type="FunFam" id="3.40.1160.10:FF:000018">
    <property type="entry name" value="Glutamate 5-kinase"/>
    <property type="match status" value="1"/>
</dbReference>
<dbReference type="InterPro" id="IPR002478">
    <property type="entry name" value="PUA"/>
</dbReference>
<dbReference type="SUPFAM" id="SSF88697">
    <property type="entry name" value="PUA domain-like"/>
    <property type="match status" value="1"/>
</dbReference>
<dbReference type="NCBIfam" id="TIGR01027">
    <property type="entry name" value="proB"/>
    <property type="match status" value="1"/>
</dbReference>
<evidence type="ECO:0000256" key="6">
    <source>
        <dbReference type="ARBA" id="ARBA00022777"/>
    </source>
</evidence>
<dbReference type="GO" id="GO:0005829">
    <property type="term" value="C:cytosol"/>
    <property type="evidence" value="ECO:0007669"/>
    <property type="project" value="TreeGrafter"/>
</dbReference>
<evidence type="ECO:0000313" key="10">
    <source>
        <dbReference type="EMBL" id="HBK52459.1"/>
    </source>
</evidence>
<keyword evidence="4 8" id="KW-0808">Transferase</keyword>
<evidence type="ECO:0000313" key="11">
    <source>
        <dbReference type="Proteomes" id="UP000263273"/>
    </source>
</evidence>
<dbReference type="PRINTS" id="PR00474">
    <property type="entry name" value="GLU5KINASE"/>
</dbReference>
<keyword evidence="1 8" id="KW-0963">Cytoplasm</keyword>
<evidence type="ECO:0000256" key="7">
    <source>
        <dbReference type="ARBA" id="ARBA00022840"/>
    </source>
</evidence>
<dbReference type="InterPro" id="IPR015947">
    <property type="entry name" value="PUA-like_sf"/>
</dbReference>
<dbReference type="InterPro" id="IPR001048">
    <property type="entry name" value="Asp/Glu/Uridylate_kinase"/>
</dbReference>
<reference evidence="10 11" key="1">
    <citation type="journal article" date="2018" name="Nat. Biotechnol.">
        <title>A standardized bacterial taxonomy based on genome phylogeny substantially revises the tree of life.</title>
        <authorList>
            <person name="Parks D.H."/>
            <person name="Chuvochina M."/>
            <person name="Waite D.W."/>
            <person name="Rinke C."/>
            <person name="Skarshewski A."/>
            <person name="Chaumeil P.A."/>
            <person name="Hugenholtz P."/>
        </authorList>
    </citation>
    <scope>NUCLEOTIDE SEQUENCE [LARGE SCALE GENOMIC DNA]</scope>
    <source>
        <strain evidence="10">UBA10948</strain>
    </source>
</reference>
<dbReference type="InterPro" id="IPR041739">
    <property type="entry name" value="G5K_ProB"/>
</dbReference>
<keyword evidence="7 8" id="KW-0067">ATP-binding</keyword>
<dbReference type="PANTHER" id="PTHR43654:SF1">
    <property type="entry name" value="ISOPENTENYL PHOSPHATE KINASE"/>
    <property type="match status" value="1"/>
</dbReference>
<comment type="function">
    <text evidence="8">Catalyzes the transfer of a phosphate group to glutamate to form L-glutamate 5-phosphate.</text>
</comment>
<evidence type="ECO:0000256" key="2">
    <source>
        <dbReference type="ARBA" id="ARBA00022605"/>
    </source>
</evidence>
<comment type="catalytic activity">
    <reaction evidence="8">
        <text>L-glutamate + ATP = L-glutamyl 5-phosphate + ADP</text>
        <dbReference type="Rhea" id="RHEA:14877"/>
        <dbReference type="ChEBI" id="CHEBI:29985"/>
        <dbReference type="ChEBI" id="CHEBI:30616"/>
        <dbReference type="ChEBI" id="CHEBI:58274"/>
        <dbReference type="ChEBI" id="CHEBI:456216"/>
        <dbReference type="EC" id="2.7.2.11"/>
    </reaction>
</comment>
<dbReference type="EC" id="2.7.2.11" evidence="8"/>
<feature type="binding site" evidence="8">
    <location>
        <position position="143"/>
    </location>
    <ligand>
        <name>substrate</name>
    </ligand>
</feature>
<feature type="binding site" evidence="8">
    <location>
        <position position="155"/>
    </location>
    <ligand>
        <name>substrate</name>
    </ligand>
</feature>
<evidence type="ECO:0000256" key="1">
    <source>
        <dbReference type="ARBA" id="ARBA00022490"/>
    </source>
</evidence>
<dbReference type="Gene3D" id="3.40.1160.10">
    <property type="entry name" value="Acetylglutamate kinase-like"/>
    <property type="match status" value="2"/>
</dbReference>
<dbReference type="HAMAP" id="MF_00456">
    <property type="entry name" value="ProB"/>
    <property type="match status" value="1"/>
</dbReference>
<feature type="binding site" evidence="8">
    <location>
        <position position="56"/>
    </location>
    <ligand>
        <name>substrate</name>
    </ligand>
</feature>
<feature type="binding site" evidence="8">
    <location>
        <begin position="175"/>
        <end position="176"/>
    </location>
    <ligand>
        <name>ATP</name>
        <dbReference type="ChEBI" id="CHEBI:30616"/>
    </ligand>
</feature>
<dbReference type="PIRSF" id="PIRSF000729">
    <property type="entry name" value="GK"/>
    <property type="match status" value="1"/>
</dbReference>
<dbReference type="InterPro" id="IPR005715">
    <property type="entry name" value="Glu_5kinase/COase_Synthase"/>
</dbReference>
<dbReference type="Proteomes" id="UP000263273">
    <property type="component" value="Unassembled WGS sequence"/>
</dbReference>
<keyword evidence="2 8" id="KW-0028">Amino-acid biosynthesis</keyword>
<dbReference type="Gene3D" id="2.30.130.10">
    <property type="entry name" value="PUA domain"/>
    <property type="match status" value="1"/>
</dbReference>
<comment type="subcellular location">
    <subcellularLocation>
        <location evidence="8">Cytoplasm</location>
    </subcellularLocation>
</comment>
<dbReference type="UniPathway" id="UPA00098">
    <property type="reaction ID" value="UER00359"/>
</dbReference>
<dbReference type="PROSITE" id="PS50890">
    <property type="entry name" value="PUA"/>
    <property type="match status" value="1"/>
</dbReference>
<dbReference type="InterPro" id="IPR011529">
    <property type="entry name" value="Glu_5kinase"/>
</dbReference>
<dbReference type="Pfam" id="PF00696">
    <property type="entry name" value="AA_kinase"/>
    <property type="match status" value="1"/>
</dbReference>
<name>A0A354YTE0_9FIRM</name>
<dbReference type="GO" id="GO:0004349">
    <property type="term" value="F:glutamate 5-kinase activity"/>
    <property type="evidence" value="ECO:0007669"/>
    <property type="project" value="UniProtKB-UniRule"/>
</dbReference>
<sequence>MGWRDKFNKCRRVVIKVGTSTLTYNNGQLNLLRIEHLVREMADLHNRDMEVLLVTSGAIGVGANRMGYKKVPKTMPEKQALAAVGQGALLHLYEKFFGEYGKTVAQVLLTRDDLDDRMRYLNATNALLAILAMDVIPIINENDTVVVDEIKFGDNDTLSALVAGIVNADLLLILSDVDGLYDCDPRTNKEAVLQHQVSEITRDMAEKSASRGSSFSSGGMITKLKAAQVCMAAGVPMVIANSDEDNVIRRVVGGEELGTLFIPREEKMHAREKWIAFGTVCQGKLLVDAGARQALLNRGKSLLPSGVTGVEGDFDRGTVVAVIEPDGREIARGLVNYAAREIALIAGKRSGEIEAILGEKDYDEVIHRNNLWVRG</sequence>